<dbReference type="InterPro" id="IPR023298">
    <property type="entry name" value="ATPase_P-typ_TM_dom_sf"/>
</dbReference>
<dbReference type="Gene3D" id="1.20.1110.10">
    <property type="entry name" value="Calcium-transporting ATPase, transmembrane domain"/>
    <property type="match status" value="1"/>
</dbReference>
<keyword evidence="13 14" id="KW-0472">Membrane</keyword>
<dbReference type="AlphaFoldDB" id="A0A8C0X5R7"/>
<dbReference type="InterPro" id="IPR059000">
    <property type="entry name" value="ATPase_P-type_domA"/>
</dbReference>
<feature type="domain" description="Cation-transporting P-type ATPase N-terminal" evidence="16">
    <location>
        <begin position="1"/>
        <end position="24"/>
    </location>
</feature>
<evidence type="ECO:0000256" key="5">
    <source>
        <dbReference type="ARBA" id="ARBA00022692"/>
    </source>
</evidence>
<feature type="domain" description="P-type ATPase A" evidence="15">
    <location>
        <begin position="48"/>
        <end position="157"/>
    </location>
</feature>
<evidence type="ECO:0000256" key="6">
    <source>
        <dbReference type="ARBA" id="ARBA00022741"/>
    </source>
</evidence>
<keyword evidence="3" id="KW-0813">Transport</keyword>
<sequence length="208" mass="22538">VWKKYLDQFKNPLILLLLGSALVSVLTKEYEDAVSITMAVLIVVTVAFVQVIREGKLQHVLARDLVPGDIVALAIGDRIPADIRLTEVTDLLVDESSFTGEAEPCSKTDSPLPDSGDLSTLSNIVFMGTLVQCGKGQGVVIGTGERSQFGEVFKMMQAEETPKTPLQKSMDKLGKQLTLFSFGIIGLLMLVGWMQGKPLLSMVTIGVR</sequence>
<proteinExistence type="predicted"/>
<dbReference type="SUPFAM" id="SSF81665">
    <property type="entry name" value="Calcium ATPase, transmembrane domain M"/>
    <property type="match status" value="1"/>
</dbReference>
<evidence type="ECO:0000256" key="14">
    <source>
        <dbReference type="SAM" id="Phobius"/>
    </source>
</evidence>
<evidence type="ECO:0000256" key="1">
    <source>
        <dbReference type="ARBA" id="ARBA00004127"/>
    </source>
</evidence>
<accession>A0A8C0X5R7</accession>
<comment type="subcellular location">
    <subcellularLocation>
        <location evidence="1">Endomembrane system</location>
        <topology evidence="1">Multi-pass membrane protein</topology>
    </subcellularLocation>
</comment>
<protein>
    <recommendedName>
        <fullName evidence="2">P-type Ca(2+) transporter</fullName>
        <ecNumber evidence="2">7.2.2.10</ecNumber>
    </recommendedName>
</protein>
<dbReference type="SUPFAM" id="SSF81653">
    <property type="entry name" value="Calcium ATPase, transduction domain A"/>
    <property type="match status" value="1"/>
</dbReference>
<keyword evidence="10" id="KW-1278">Translocase</keyword>
<keyword evidence="6" id="KW-0547">Nucleotide-binding</keyword>
<keyword evidence="9" id="KW-0460">Magnesium</keyword>
<evidence type="ECO:0000256" key="2">
    <source>
        <dbReference type="ARBA" id="ARBA00012790"/>
    </source>
</evidence>
<evidence type="ECO:0000256" key="11">
    <source>
        <dbReference type="ARBA" id="ARBA00022989"/>
    </source>
</evidence>
<dbReference type="PANTHER" id="PTHR42861">
    <property type="entry name" value="CALCIUM-TRANSPORTING ATPASE"/>
    <property type="match status" value="1"/>
</dbReference>
<evidence type="ECO:0000256" key="7">
    <source>
        <dbReference type="ARBA" id="ARBA00022837"/>
    </source>
</evidence>
<dbReference type="FunFam" id="2.70.150.10:FF:000008">
    <property type="entry name" value="Calcium-transporting ATPase"/>
    <property type="match status" value="1"/>
</dbReference>
<dbReference type="GO" id="GO:0012505">
    <property type="term" value="C:endomembrane system"/>
    <property type="evidence" value="ECO:0007669"/>
    <property type="project" value="UniProtKB-SubCell"/>
</dbReference>
<evidence type="ECO:0000313" key="17">
    <source>
        <dbReference type="Ensembl" id="ENSCCNP00000022820.1"/>
    </source>
</evidence>
<feature type="transmembrane region" description="Helical" evidence="14">
    <location>
        <begin position="33"/>
        <end position="52"/>
    </location>
</feature>
<evidence type="ECO:0000256" key="4">
    <source>
        <dbReference type="ARBA" id="ARBA00022568"/>
    </source>
</evidence>
<organism evidence="17">
    <name type="scientific">Castor canadensis</name>
    <name type="common">American beaver</name>
    <dbReference type="NCBI Taxonomy" id="51338"/>
    <lineage>
        <taxon>Eukaryota</taxon>
        <taxon>Metazoa</taxon>
        <taxon>Chordata</taxon>
        <taxon>Craniata</taxon>
        <taxon>Vertebrata</taxon>
        <taxon>Euteleostomi</taxon>
        <taxon>Mammalia</taxon>
        <taxon>Eutheria</taxon>
        <taxon>Euarchontoglires</taxon>
        <taxon>Glires</taxon>
        <taxon>Rodentia</taxon>
        <taxon>Castorimorpha</taxon>
        <taxon>Castoridae</taxon>
        <taxon>Castor</taxon>
    </lineage>
</organism>
<evidence type="ECO:0000256" key="13">
    <source>
        <dbReference type="ARBA" id="ARBA00023136"/>
    </source>
</evidence>
<keyword evidence="12" id="KW-0406">Ion transport</keyword>
<evidence type="ECO:0000256" key="12">
    <source>
        <dbReference type="ARBA" id="ARBA00023065"/>
    </source>
</evidence>
<evidence type="ECO:0000259" key="16">
    <source>
        <dbReference type="Pfam" id="PF00690"/>
    </source>
</evidence>
<dbReference type="Pfam" id="PF00690">
    <property type="entry name" value="Cation_ATPase_N"/>
    <property type="match status" value="1"/>
</dbReference>
<evidence type="ECO:0000256" key="8">
    <source>
        <dbReference type="ARBA" id="ARBA00022840"/>
    </source>
</evidence>
<reference evidence="17" key="1">
    <citation type="submission" date="2023-09" db="UniProtKB">
        <authorList>
            <consortium name="Ensembl"/>
        </authorList>
    </citation>
    <scope>IDENTIFICATION</scope>
</reference>
<name>A0A8C0X5R7_CASCN</name>
<keyword evidence="11 14" id="KW-1133">Transmembrane helix</keyword>
<keyword evidence="4" id="KW-0109">Calcium transport</keyword>
<dbReference type="GO" id="GO:0005388">
    <property type="term" value="F:P-type calcium transporter activity"/>
    <property type="evidence" value="ECO:0007669"/>
    <property type="project" value="UniProtKB-EC"/>
</dbReference>
<dbReference type="Gene3D" id="2.70.150.10">
    <property type="entry name" value="Calcium-transporting ATPase, cytoplasmic transduction domain A"/>
    <property type="match status" value="1"/>
</dbReference>
<dbReference type="EC" id="7.2.2.10" evidence="2"/>
<dbReference type="GO" id="GO:0005524">
    <property type="term" value="F:ATP binding"/>
    <property type="evidence" value="ECO:0007669"/>
    <property type="project" value="UniProtKB-KW"/>
</dbReference>
<dbReference type="InterPro" id="IPR004014">
    <property type="entry name" value="ATPase_P-typ_cation-transptr_N"/>
</dbReference>
<dbReference type="InterPro" id="IPR008250">
    <property type="entry name" value="ATPase_P-typ_transduc_dom_A_sf"/>
</dbReference>
<evidence type="ECO:0000256" key="3">
    <source>
        <dbReference type="ARBA" id="ARBA00022448"/>
    </source>
</evidence>
<dbReference type="Pfam" id="PF00122">
    <property type="entry name" value="E1-E2_ATPase"/>
    <property type="match status" value="1"/>
</dbReference>
<keyword evidence="5 14" id="KW-0812">Transmembrane</keyword>
<keyword evidence="7" id="KW-0106">Calcium</keyword>
<evidence type="ECO:0000256" key="10">
    <source>
        <dbReference type="ARBA" id="ARBA00022967"/>
    </source>
</evidence>
<evidence type="ECO:0000259" key="15">
    <source>
        <dbReference type="Pfam" id="PF00122"/>
    </source>
</evidence>
<keyword evidence="8" id="KW-0067">ATP-binding</keyword>
<feature type="transmembrane region" description="Helical" evidence="14">
    <location>
        <begin position="177"/>
        <end position="194"/>
    </location>
</feature>
<evidence type="ECO:0000256" key="9">
    <source>
        <dbReference type="ARBA" id="ARBA00022842"/>
    </source>
</evidence>
<dbReference type="Ensembl" id="ENSCCNT00000029209.1">
    <property type="protein sequence ID" value="ENSCCNP00000022820.1"/>
    <property type="gene ID" value="ENSCCNG00000022457.1"/>
</dbReference>